<name>A0ABR2HDV0_9EUKA</name>
<dbReference type="InterPro" id="IPR009030">
    <property type="entry name" value="Growth_fac_rcpt_cys_sf"/>
</dbReference>
<evidence type="ECO:0000313" key="2">
    <source>
        <dbReference type="Proteomes" id="UP001470230"/>
    </source>
</evidence>
<comment type="caution">
    <text evidence="1">The sequence shown here is derived from an EMBL/GenBank/DDBJ whole genome shotgun (WGS) entry which is preliminary data.</text>
</comment>
<dbReference type="SUPFAM" id="SSF57184">
    <property type="entry name" value="Growth factor receptor domain"/>
    <property type="match status" value="1"/>
</dbReference>
<sequence>MGQDEEYSLQCSKCPDHCLKCSSSTMCLVCEEGYGFEIDSTGKKTGKCQLCGSHCSNCQTNSKVCSICEDGYVSY</sequence>
<dbReference type="EMBL" id="JAPFFF010000031">
    <property type="protein sequence ID" value="KAK8845219.1"/>
    <property type="molecule type" value="Genomic_DNA"/>
</dbReference>
<accession>A0ABR2HDV0</accession>
<organism evidence="1 2">
    <name type="scientific">Tritrichomonas musculus</name>
    <dbReference type="NCBI Taxonomy" id="1915356"/>
    <lineage>
        <taxon>Eukaryota</taxon>
        <taxon>Metamonada</taxon>
        <taxon>Parabasalia</taxon>
        <taxon>Tritrichomonadida</taxon>
        <taxon>Tritrichomonadidae</taxon>
        <taxon>Tritrichomonas</taxon>
    </lineage>
</organism>
<evidence type="ECO:0000313" key="1">
    <source>
        <dbReference type="EMBL" id="KAK8845219.1"/>
    </source>
</evidence>
<reference evidence="1 2" key="1">
    <citation type="submission" date="2024-04" db="EMBL/GenBank/DDBJ databases">
        <title>Tritrichomonas musculus Genome.</title>
        <authorList>
            <person name="Alves-Ferreira E."/>
            <person name="Grigg M."/>
            <person name="Lorenzi H."/>
            <person name="Galac M."/>
        </authorList>
    </citation>
    <scope>NUCLEOTIDE SEQUENCE [LARGE SCALE GENOMIC DNA]</scope>
    <source>
        <strain evidence="1 2">EAF2021</strain>
    </source>
</reference>
<protein>
    <submittedName>
        <fullName evidence="1">Uncharacterized protein</fullName>
    </submittedName>
</protein>
<proteinExistence type="predicted"/>
<dbReference type="Proteomes" id="UP001470230">
    <property type="component" value="Unassembled WGS sequence"/>
</dbReference>
<gene>
    <name evidence="1" type="ORF">M9Y10_021403</name>
</gene>
<keyword evidence="2" id="KW-1185">Reference proteome</keyword>